<keyword evidence="2" id="KW-0472">Membrane</keyword>
<feature type="transmembrane region" description="Helical" evidence="2">
    <location>
        <begin position="120"/>
        <end position="139"/>
    </location>
</feature>
<name>A0AAV4XSE9_CAEEX</name>
<accession>A0AAV4XSE9</accession>
<keyword evidence="1" id="KW-0175">Coiled coil</keyword>
<dbReference type="PANTHER" id="PTHR28624">
    <property type="entry name" value="COILED-COIL DOMAIN-CONTAINING PROTEIN 51"/>
    <property type="match status" value="1"/>
</dbReference>
<gene>
    <name evidence="3" type="primary">AVEN_32586_1</name>
    <name evidence="3" type="ORF">CEXT_551261</name>
</gene>
<reference evidence="3 4" key="1">
    <citation type="submission" date="2021-06" db="EMBL/GenBank/DDBJ databases">
        <title>Caerostris extrusa draft genome.</title>
        <authorList>
            <person name="Kono N."/>
            <person name="Arakawa K."/>
        </authorList>
    </citation>
    <scope>NUCLEOTIDE SEQUENCE [LARGE SCALE GENOMIC DNA]</scope>
</reference>
<dbReference type="EMBL" id="BPLR01000886">
    <property type="protein sequence ID" value="GIY98125.1"/>
    <property type="molecule type" value="Genomic_DNA"/>
</dbReference>
<evidence type="ECO:0000256" key="1">
    <source>
        <dbReference type="SAM" id="Coils"/>
    </source>
</evidence>
<evidence type="ECO:0000256" key="2">
    <source>
        <dbReference type="SAM" id="Phobius"/>
    </source>
</evidence>
<comment type="caution">
    <text evidence="3">The sequence shown here is derived from an EMBL/GenBank/DDBJ whole genome shotgun (WGS) entry which is preliminary data.</text>
</comment>
<protein>
    <recommendedName>
        <fullName evidence="5">Coiled-coil domain-containing protein 51</fullName>
    </recommendedName>
</protein>
<feature type="coiled-coil region" evidence="1">
    <location>
        <begin position="13"/>
        <end position="40"/>
    </location>
</feature>
<keyword evidence="2" id="KW-0812">Transmembrane</keyword>
<sequence>MRKYEDLFGITKLSEMHERVLEVQNQVQTTQERRRQVQDEMFRVQKKLQEMHDILHKMSLGDNMYISVATQVHELIKEQQRLREAFTLHDQTERELQTTLALAINNSQDHERTYREKNKYLSLITGVVGGLLGLLGSSINNWRHRKDIKVFASNISNQVNDLQNTIVKLNSVVLPNTKDLQGSIQNQADELLSEIKVQQEVLQENLKAMKSALSDSVFHACDADKCCCDLTSARMLNQLEGTLNSKLNYHTSLNVGLISSLIVLGTVVLYISNSR</sequence>
<dbReference type="AlphaFoldDB" id="A0AAV4XSE9"/>
<keyword evidence="2" id="KW-1133">Transmembrane helix</keyword>
<dbReference type="InterPro" id="IPR037660">
    <property type="entry name" value="CCDC51"/>
</dbReference>
<keyword evidence="4" id="KW-1185">Reference proteome</keyword>
<evidence type="ECO:0000313" key="4">
    <source>
        <dbReference type="Proteomes" id="UP001054945"/>
    </source>
</evidence>
<feature type="coiled-coil region" evidence="1">
    <location>
        <begin position="152"/>
        <end position="212"/>
    </location>
</feature>
<dbReference type="PANTHER" id="PTHR28624:SF1">
    <property type="entry name" value="MITOCHONDRIAL POTASSIUM CHANNEL"/>
    <property type="match status" value="1"/>
</dbReference>
<dbReference type="Proteomes" id="UP001054945">
    <property type="component" value="Unassembled WGS sequence"/>
</dbReference>
<proteinExistence type="predicted"/>
<feature type="transmembrane region" description="Helical" evidence="2">
    <location>
        <begin position="253"/>
        <end position="271"/>
    </location>
</feature>
<evidence type="ECO:0008006" key="5">
    <source>
        <dbReference type="Google" id="ProtNLM"/>
    </source>
</evidence>
<evidence type="ECO:0000313" key="3">
    <source>
        <dbReference type="EMBL" id="GIY98125.1"/>
    </source>
</evidence>
<organism evidence="3 4">
    <name type="scientific">Caerostris extrusa</name>
    <name type="common">Bark spider</name>
    <name type="synonym">Caerostris bankana</name>
    <dbReference type="NCBI Taxonomy" id="172846"/>
    <lineage>
        <taxon>Eukaryota</taxon>
        <taxon>Metazoa</taxon>
        <taxon>Ecdysozoa</taxon>
        <taxon>Arthropoda</taxon>
        <taxon>Chelicerata</taxon>
        <taxon>Arachnida</taxon>
        <taxon>Araneae</taxon>
        <taxon>Araneomorphae</taxon>
        <taxon>Entelegynae</taxon>
        <taxon>Araneoidea</taxon>
        <taxon>Araneidae</taxon>
        <taxon>Caerostris</taxon>
    </lineage>
</organism>